<evidence type="ECO:0000313" key="2">
    <source>
        <dbReference type="EMBL" id="GMF24818.1"/>
    </source>
</evidence>
<keyword evidence="3" id="KW-1185">Reference proteome</keyword>
<dbReference type="AlphaFoldDB" id="A0A9W6U2P5"/>
<sequence length="141" mass="15188">MDKDREIPDLILNHTPVIVYTTGHYHINLIRHWPILAPLHPPSPKREAPVPIGIFSGNTGTTPFENSRSHEHKPQIAGPPGMTTETKIILRAAPDALGAAGPAEHDADAPTLSETEEKPPSPASKKHSGDPQAKKAKIDST</sequence>
<evidence type="ECO:0000256" key="1">
    <source>
        <dbReference type="SAM" id="MobiDB-lite"/>
    </source>
</evidence>
<feature type="compositionally biased region" description="Polar residues" evidence="1">
    <location>
        <begin position="56"/>
        <end position="66"/>
    </location>
</feature>
<name>A0A9W6U2P5_9STRA</name>
<feature type="compositionally biased region" description="Basic and acidic residues" evidence="1">
    <location>
        <begin position="127"/>
        <end position="141"/>
    </location>
</feature>
<reference evidence="2" key="1">
    <citation type="submission" date="2023-04" db="EMBL/GenBank/DDBJ databases">
        <title>Phytophthora fragariaefolia NBRC 109709.</title>
        <authorList>
            <person name="Ichikawa N."/>
            <person name="Sato H."/>
            <person name="Tonouchi N."/>
        </authorList>
    </citation>
    <scope>NUCLEOTIDE SEQUENCE</scope>
    <source>
        <strain evidence="2">NBRC 109709</strain>
    </source>
</reference>
<proteinExistence type="predicted"/>
<organism evidence="2 3">
    <name type="scientific">Phytophthora fragariaefolia</name>
    <dbReference type="NCBI Taxonomy" id="1490495"/>
    <lineage>
        <taxon>Eukaryota</taxon>
        <taxon>Sar</taxon>
        <taxon>Stramenopiles</taxon>
        <taxon>Oomycota</taxon>
        <taxon>Peronosporomycetes</taxon>
        <taxon>Peronosporales</taxon>
        <taxon>Peronosporaceae</taxon>
        <taxon>Phytophthora</taxon>
    </lineage>
</organism>
<feature type="region of interest" description="Disordered" evidence="1">
    <location>
        <begin position="43"/>
        <end position="141"/>
    </location>
</feature>
<accession>A0A9W6U2P5</accession>
<feature type="compositionally biased region" description="Low complexity" evidence="1">
    <location>
        <begin position="92"/>
        <end position="102"/>
    </location>
</feature>
<dbReference type="Proteomes" id="UP001165121">
    <property type="component" value="Unassembled WGS sequence"/>
</dbReference>
<comment type="caution">
    <text evidence="2">The sequence shown here is derived from an EMBL/GenBank/DDBJ whole genome shotgun (WGS) entry which is preliminary data.</text>
</comment>
<protein>
    <submittedName>
        <fullName evidence="2">Unnamed protein product</fullName>
    </submittedName>
</protein>
<dbReference type="EMBL" id="BSXT01000338">
    <property type="protein sequence ID" value="GMF24818.1"/>
    <property type="molecule type" value="Genomic_DNA"/>
</dbReference>
<evidence type="ECO:0000313" key="3">
    <source>
        <dbReference type="Proteomes" id="UP001165121"/>
    </source>
</evidence>
<gene>
    <name evidence="2" type="ORF">Pfra01_000427600</name>
</gene>